<name>A0A0D8XG25_DICVI</name>
<dbReference type="AlphaFoldDB" id="A0A0D8XG25"/>
<reference evidence="2" key="2">
    <citation type="journal article" date="2016" name="Sci. Rep.">
        <title>Dictyocaulus viviparus genome, variome and transcriptome elucidate lungworm biology and support future intervention.</title>
        <authorList>
            <person name="McNulty S.N."/>
            <person name="Strube C."/>
            <person name="Rosa B.A."/>
            <person name="Martin J.C."/>
            <person name="Tyagi R."/>
            <person name="Choi Y.J."/>
            <person name="Wang Q."/>
            <person name="Hallsworth Pepin K."/>
            <person name="Zhang X."/>
            <person name="Ozersky P."/>
            <person name="Wilson R.K."/>
            <person name="Sternberg P.W."/>
            <person name="Gasser R.B."/>
            <person name="Mitreva M."/>
        </authorList>
    </citation>
    <scope>NUCLEOTIDE SEQUENCE [LARGE SCALE GENOMIC DNA]</scope>
    <source>
        <strain evidence="2">HannoverDv2000</strain>
    </source>
</reference>
<gene>
    <name evidence="1" type="ORF">DICVIV_10419</name>
</gene>
<dbReference type="PANTHER" id="PTHR45011">
    <property type="entry name" value="DAP3-BINDING CELL DEATH ENHANCER 1"/>
    <property type="match status" value="1"/>
</dbReference>
<proteinExistence type="predicted"/>
<dbReference type="PANTHER" id="PTHR45011:SF1">
    <property type="entry name" value="DAP3-BINDING CELL DEATH ENHANCER 1"/>
    <property type="match status" value="1"/>
</dbReference>
<organism evidence="1 2">
    <name type="scientific">Dictyocaulus viviparus</name>
    <name type="common">Bovine lungworm</name>
    <dbReference type="NCBI Taxonomy" id="29172"/>
    <lineage>
        <taxon>Eukaryota</taxon>
        <taxon>Metazoa</taxon>
        <taxon>Ecdysozoa</taxon>
        <taxon>Nematoda</taxon>
        <taxon>Chromadorea</taxon>
        <taxon>Rhabditida</taxon>
        <taxon>Rhabditina</taxon>
        <taxon>Rhabditomorpha</taxon>
        <taxon>Strongyloidea</taxon>
        <taxon>Metastrongylidae</taxon>
        <taxon>Dictyocaulus</taxon>
    </lineage>
</organism>
<dbReference type="Gene3D" id="1.25.40.10">
    <property type="entry name" value="Tetratricopeptide repeat domain"/>
    <property type="match status" value="1"/>
</dbReference>
<keyword evidence="2" id="KW-1185">Reference proteome</keyword>
<dbReference type="EMBL" id="KN716548">
    <property type="protein sequence ID" value="KJH43553.1"/>
    <property type="molecule type" value="Genomic_DNA"/>
</dbReference>
<evidence type="ECO:0000313" key="1">
    <source>
        <dbReference type="EMBL" id="KJH43553.1"/>
    </source>
</evidence>
<dbReference type="Pfam" id="PF08238">
    <property type="entry name" value="Sel1"/>
    <property type="match status" value="2"/>
</dbReference>
<evidence type="ECO:0000313" key="2">
    <source>
        <dbReference type="Proteomes" id="UP000053766"/>
    </source>
</evidence>
<dbReference type="SMART" id="SM00671">
    <property type="entry name" value="SEL1"/>
    <property type="match status" value="2"/>
</dbReference>
<dbReference type="OrthoDB" id="5795679at2759"/>
<dbReference type="STRING" id="29172.A0A0D8XG25"/>
<dbReference type="InterPro" id="IPR052748">
    <property type="entry name" value="ISR_Activator"/>
</dbReference>
<accession>A0A0D8XG25</accession>
<dbReference type="Proteomes" id="UP000053766">
    <property type="component" value="Unassembled WGS sequence"/>
</dbReference>
<dbReference type="InterPro" id="IPR006597">
    <property type="entry name" value="Sel1-like"/>
</dbReference>
<dbReference type="InterPro" id="IPR011990">
    <property type="entry name" value="TPR-like_helical_dom_sf"/>
</dbReference>
<dbReference type="SUPFAM" id="SSF81901">
    <property type="entry name" value="HCP-like"/>
    <property type="match status" value="1"/>
</dbReference>
<sequence>MSSQRLALSHIIRHGQRFVSFPHPASSNDKRESPASNIPRFSDIVLPLLGSNYNGLSSIQFTPLLGSYHWTPSLVFSENGSGSTYTIKVGVQTDDCEIYPVTKVDPIIRKEKAKWDLENLIGEELLKAGKTSSAITRFQAAASHGNANAMNNLAECFFSGLGITCNKEMAFSLWEQSASLGNANAMYALAVCLIRAATAGEPKGDKTRAIQLMKKAALKGNVHAAFYLVVRHIRDSDLEEAESVIRIAACDEGYASEMESWTEGNFLDVMCSQFIKQALMDSNF</sequence>
<protein>
    <submittedName>
        <fullName evidence="1">Sel1 repeat protein</fullName>
    </submittedName>
</protein>
<reference evidence="1 2" key="1">
    <citation type="submission" date="2013-11" db="EMBL/GenBank/DDBJ databases">
        <title>Draft genome of the bovine lungworm Dictyocaulus viviparus.</title>
        <authorList>
            <person name="Mitreva M."/>
        </authorList>
    </citation>
    <scope>NUCLEOTIDE SEQUENCE [LARGE SCALE GENOMIC DNA]</scope>
    <source>
        <strain evidence="1 2">HannoverDv2000</strain>
    </source>
</reference>